<dbReference type="EMBL" id="FP236843">
    <property type="protein sequence ID" value="CAX58734.1"/>
    <property type="molecule type" value="Genomic_DNA"/>
</dbReference>
<feature type="compositionally biased region" description="Basic and acidic residues" evidence="1">
    <location>
        <begin position="65"/>
        <end position="83"/>
    </location>
</feature>
<evidence type="ECO:0000256" key="2">
    <source>
        <dbReference type="SAM" id="SignalP"/>
    </source>
</evidence>
<dbReference type="HOGENOM" id="CLU_102089_0_0_6"/>
<dbReference type="STRING" id="634500.EbC_12030"/>
<keyword evidence="4" id="KW-1185">Reference proteome</keyword>
<accession>D8MPH7</accession>
<dbReference type="AlphaFoldDB" id="D8MPH7"/>
<feature type="signal peptide" evidence="2">
    <location>
        <begin position="1"/>
        <end position="23"/>
    </location>
</feature>
<dbReference type="eggNOG" id="COG5455">
    <property type="taxonomic scope" value="Bacteria"/>
</dbReference>
<dbReference type="Proteomes" id="UP000008793">
    <property type="component" value="Chromosome"/>
</dbReference>
<name>D8MPH7_ERWBE</name>
<proteinExistence type="predicted"/>
<evidence type="ECO:0000313" key="3">
    <source>
        <dbReference type="EMBL" id="CAX58734.1"/>
    </source>
</evidence>
<keyword evidence="2" id="KW-0732">Signal</keyword>
<dbReference type="GeneID" id="90511220"/>
<dbReference type="InterPro" id="IPR024572">
    <property type="entry name" value="RcnB"/>
</dbReference>
<organism evidence="4">
    <name type="scientific">Erwinia billingiae (strain Eb661)</name>
    <dbReference type="NCBI Taxonomy" id="634500"/>
    <lineage>
        <taxon>Bacteria</taxon>
        <taxon>Pseudomonadati</taxon>
        <taxon>Pseudomonadota</taxon>
        <taxon>Gammaproteobacteria</taxon>
        <taxon>Enterobacterales</taxon>
        <taxon>Erwiniaceae</taxon>
        <taxon>Erwinia</taxon>
    </lineage>
</organism>
<feature type="compositionally biased region" description="Low complexity" evidence="1">
    <location>
        <begin position="54"/>
        <end position="63"/>
    </location>
</feature>
<reference evidence="3 4" key="1">
    <citation type="journal article" date="2010" name="BMC Genomics">
        <title>Genome comparison of the epiphytic bacteria Erwinia billingiae and E. tasmaniensis with the pear pathogen E. pyrifoliae.</title>
        <authorList>
            <person name="Kube M."/>
            <person name="Migdoll A.M."/>
            <person name="Gehring I."/>
            <person name="Heitmann K."/>
            <person name="Mayer Y."/>
            <person name="Kuhl H."/>
            <person name="Knaust F."/>
            <person name="Geider K."/>
            <person name="Reinhardt R."/>
        </authorList>
    </citation>
    <scope>NUCLEOTIDE SEQUENCE [LARGE SCALE GENOMIC DNA]</scope>
    <source>
        <strain evidence="3 4">Eb661</strain>
    </source>
</reference>
<feature type="compositionally biased region" description="Low complexity" evidence="1">
    <location>
        <begin position="35"/>
        <end position="46"/>
    </location>
</feature>
<feature type="region of interest" description="Disordered" evidence="1">
    <location>
        <begin position="23"/>
        <end position="98"/>
    </location>
</feature>
<protein>
    <submittedName>
        <fullName evidence="3">Predicted integral membrane protein</fullName>
    </submittedName>
</protein>
<feature type="chain" id="PRO_5003118045" evidence="2">
    <location>
        <begin position="24"/>
        <end position="139"/>
    </location>
</feature>
<dbReference type="Pfam" id="PF11776">
    <property type="entry name" value="RcnB"/>
    <property type="match status" value="1"/>
</dbReference>
<dbReference type="RefSeq" id="WP_013201230.1">
    <property type="nucleotide sequence ID" value="NC_014306.1"/>
</dbReference>
<dbReference type="KEGG" id="ebi:EbC_12030"/>
<dbReference type="Gene3D" id="3.10.450.160">
    <property type="entry name" value="inner membrane protein cigr"/>
    <property type="match status" value="1"/>
</dbReference>
<sequence>MKKSGIIALSALLFASTSLSAFAEGPQQGHDDQHQQQPVKRPPQGGNQHGGQPQGNPHGAQPQRASEHREPQHKQSHHNDFHQGRPLPQKYRGEGYQVNDWHQRGLKAPPAGHRWQNVDGNYVLIAISTGVIASIIAHQ</sequence>
<evidence type="ECO:0000313" key="4">
    <source>
        <dbReference type="Proteomes" id="UP000008793"/>
    </source>
</evidence>
<gene>
    <name evidence="3" type="ordered locus">EbC_12030</name>
</gene>
<evidence type="ECO:0000256" key="1">
    <source>
        <dbReference type="SAM" id="MobiDB-lite"/>
    </source>
</evidence>